<proteinExistence type="predicted"/>
<dbReference type="CDD" id="cd22784">
    <property type="entry name" value="DPBB_MltA_YuiC-like"/>
    <property type="match status" value="1"/>
</dbReference>
<gene>
    <name evidence="1" type="ORF">A2919_00210</name>
</gene>
<reference evidence="1 2" key="1">
    <citation type="journal article" date="2016" name="Nat. Commun.">
        <title>Thousands of microbial genomes shed light on interconnected biogeochemical processes in an aquifer system.</title>
        <authorList>
            <person name="Anantharaman K."/>
            <person name="Brown C.T."/>
            <person name="Hug L.A."/>
            <person name="Sharon I."/>
            <person name="Castelle C.J."/>
            <person name="Probst A.J."/>
            <person name="Thomas B.C."/>
            <person name="Singh A."/>
            <person name="Wilkins M.J."/>
            <person name="Karaoz U."/>
            <person name="Brodie E.L."/>
            <person name="Williams K.H."/>
            <person name="Hubbard S.S."/>
            <person name="Banfield J.F."/>
        </authorList>
    </citation>
    <scope>NUCLEOTIDE SEQUENCE [LARGE SCALE GENOMIC DNA]</scope>
</reference>
<organism evidence="1 2">
    <name type="scientific">Candidatus Spechtbacteria bacterium RIFCSPLOWO2_01_FULL_43_12</name>
    <dbReference type="NCBI Taxonomy" id="1802162"/>
    <lineage>
        <taxon>Bacteria</taxon>
        <taxon>Candidatus Spechtiibacteriota</taxon>
    </lineage>
</organism>
<dbReference type="Proteomes" id="UP000178835">
    <property type="component" value="Unassembled WGS sequence"/>
</dbReference>
<dbReference type="AlphaFoldDB" id="A0A1G2HFN3"/>
<protein>
    <recommendedName>
        <fullName evidence="3">3D domain-containing protein</fullName>
    </recommendedName>
</protein>
<evidence type="ECO:0000313" key="2">
    <source>
        <dbReference type="Proteomes" id="UP000178835"/>
    </source>
</evidence>
<sequence>MEPEPEYVVGKTVRIPITAYSSTPGQTDASPFITASGSHVRDGIVAANFLPIGTEVKIPELYGDKVFVVEDRMNSRYWYKMDIWMQTYSEAKSFGLKSAEVAIVTKI</sequence>
<accession>A0A1G2HFN3</accession>
<name>A0A1G2HFN3_9BACT</name>
<dbReference type="EMBL" id="MHOH01000004">
    <property type="protein sequence ID" value="OGZ61199.1"/>
    <property type="molecule type" value="Genomic_DNA"/>
</dbReference>
<evidence type="ECO:0008006" key="3">
    <source>
        <dbReference type="Google" id="ProtNLM"/>
    </source>
</evidence>
<comment type="caution">
    <text evidence="1">The sequence shown here is derived from an EMBL/GenBank/DDBJ whole genome shotgun (WGS) entry which is preliminary data.</text>
</comment>
<evidence type="ECO:0000313" key="1">
    <source>
        <dbReference type="EMBL" id="OGZ61199.1"/>
    </source>
</evidence>